<evidence type="ECO:0000256" key="1">
    <source>
        <dbReference type="SAM" id="MobiDB-lite"/>
    </source>
</evidence>
<accession>A0ABX8D2E0</accession>
<gene>
    <name evidence="5" type="ORF">KG103_14430</name>
</gene>
<feature type="compositionally biased region" description="Low complexity" evidence="1">
    <location>
        <begin position="2196"/>
        <end position="2207"/>
    </location>
</feature>
<dbReference type="SUPFAM" id="SSF53300">
    <property type="entry name" value="vWA-like"/>
    <property type="match status" value="1"/>
</dbReference>
<dbReference type="InterPro" id="IPR002035">
    <property type="entry name" value="VWF_A"/>
</dbReference>
<dbReference type="Gene3D" id="3.40.50.410">
    <property type="entry name" value="von Willebrand factor, type A domain"/>
    <property type="match status" value="1"/>
</dbReference>
<feature type="transmembrane region" description="Helical" evidence="2">
    <location>
        <begin position="2228"/>
        <end position="2248"/>
    </location>
</feature>
<dbReference type="PROSITE" id="PS50234">
    <property type="entry name" value="VWFA"/>
    <property type="match status" value="1"/>
</dbReference>
<feature type="region of interest" description="Disordered" evidence="1">
    <location>
        <begin position="2193"/>
        <end position="2222"/>
    </location>
</feature>
<dbReference type="InterPro" id="IPR045826">
    <property type="entry name" value="SpaA_PFL_dom_2"/>
</dbReference>
<name>A0ABX8D2E0_9CELL</name>
<dbReference type="InterPro" id="IPR057687">
    <property type="entry name" value="DUF7927"/>
</dbReference>
<evidence type="ECO:0000256" key="2">
    <source>
        <dbReference type="SAM" id="Phobius"/>
    </source>
</evidence>
<feature type="compositionally biased region" description="Polar residues" evidence="1">
    <location>
        <begin position="1868"/>
        <end position="1879"/>
    </location>
</feature>
<dbReference type="Pfam" id="PF19403">
    <property type="entry name" value="SpaA_2"/>
    <property type="match status" value="13"/>
</dbReference>
<dbReference type="CDD" id="cd00198">
    <property type="entry name" value="vWFA"/>
    <property type="match status" value="1"/>
</dbReference>
<keyword evidence="2" id="KW-0472">Membrane</keyword>
<dbReference type="InterPro" id="IPR036465">
    <property type="entry name" value="vWFA_dom_sf"/>
</dbReference>
<feature type="signal peptide" evidence="3">
    <location>
        <begin position="1"/>
        <end position="38"/>
    </location>
</feature>
<proteinExistence type="predicted"/>
<evidence type="ECO:0000256" key="3">
    <source>
        <dbReference type="SAM" id="SignalP"/>
    </source>
</evidence>
<dbReference type="Pfam" id="PF25549">
    <property type="entry name" value="DUF7927"/>
    <property type="match status" value="1"/>
</dbReference>
<organism evidence="5 6">
    <name type="scientific">Cellulomonas wangleii</name>
    <dbReference type="NCBI Taxonomy" id="2816956"/>
    <lineage>
        <taxon>Bacteria</taxon>
        <taxon>Bacillati</taxon>
        <taxon>Actinomycetota</taxon>
        <taxon>Actinomycetes</taxon>
        <taxon>Micrococcales</taxon>
        <taxon>Cellulomonadaceae</taxon>
        <taxon>Cellulomonas</taxon>
    </lineage>
</organism>
<feature type="chain" id="PRO_5045265993" evidence="3">
    <location>
        <begin position="39"/>
        <end position="2266"/>
    </location>
</feature>
<dbReference type="SMART" id="SM00327">
    <property type="entry name" value="VWA"/>
    <property type="match status" value="1"/>
</dbReference>
<sequence length="2266" mass="226184">MDNGSRRLRRIGAALASAALALGLAVPVALVGAPPAEANSPAAAPLAVPPATGDNAVITVRVGADRQGTTGVSGLAGVTLQLYDGTTAPTTPVADAWATCVSDADGDCSFVVPDTETGLFGCRVGAGANCDRRFWVVQTGVPEGFTQNSTLRTGNGDGSGSQLTPYQFRTGSTLRAGNTYTSQSNFMIGTGGTNRSASGGVWQQSRTNPAPLQQCGLRVALILDLSGSVTSQQLVSLKAAADTFTNSLVGTPSEMALFSFSTGSPAAGATQNYPGLTSVSTQAGADEFTSRYASWTATGGTNWDRGIAAAAEAAEAAASYDVAVVITDGDPTFYSQPAEGPGNFTRFREMENGIFSANALKAQDTRVLAVGVGAGVSDPATAQNLAAISGPTAYDGTNTGTADYFQVADYTVVGQALRQLALGDCTGSLSVVKQLVDASGDLATATPAGAGWTFGASTTTPGVTLPTTSATTDATSAVNFPITYAGGTATGTIEVQEEAQEGAVLFPVAGANAVCTDLVTGQGVTVTNVGAAGFTVDVPNTDAVSCTVYNQVAAPATVTVDKEWVIDGAAPVPNGNQPPGFTSELTLTGPGADGATSQAWGVTRPGYVAGESVTVDEQVVLQAPDIDPDLCVVSTPQVVEIDGAAVDPTPVPTGGYGLTLIEGANTLTLRNTVDCESRLTLAKYVEEGTADPTLWDLAALPAPDAPAGQLPGPAGTSGSAGATDVPITPGVPYQLAESGGPATYLQVDQRSDLQEFPASTGSWSCIRVDTEGNQISGFADGLNGGVTAPIAARVLCTATNQTAQLTLVKEVVNQAGGTAVPSDFTLRATPGTTPEVEGLTEIETPGAAEADAQTFEIRPGHPYTVSETGPAGYEQTDLECLVNGTAVNGTEITAGRGESVVCTFTNADDPASLTLRKAVDAGSTGATQTPADWTLTATLQGTGEQDPVSGNGADGVTDVEVLAGTYALSESTVAGFDAGAWECVDAGGDEVAVDDDAVVLANGASVTCTVTNTAQQPTLTLVKELTNDQGGTSGTDDWTLTADGPTAGVSGVTGEEAVTGAPVAIGSYALSESGPAGYTAGEWTCADDGGAVPVTDDAVEIGLGQDVTCTITNDDQPAALTLRKVVDVGTTGATQTPADWTLTATPQDIEGQDAVSGDGADGVTAVEVFAGTYALSESTVAGFTAGTWGCVDADGGTVAVDGGAVTIGSGTDVTCTITNTAQPSTLTLVKQVVNDEGGTAAATDWTLTAAGPTTGLTGVTGDAAITAAPVAIGTYTLNESGPAGYAAGDWVCATDETSVPVADGAVEIALGQDVTCTITNDDQPAALTLRKVVEAGTTGATQTPADWTLTATPQGIEGQAPVSGDGADGVTGVGVFAGTYALSESTVAGFTAGTWGCVDAAGAAVAVEAGAVTLTTGADVTCTITNTAQGATLTLVKQVTADDGGTAVPGDWTLTATGPTTGLTGATGDPAITDAPVAIGTYALTESGPAGYTPGDWTCATDETTVPVTDGSVTVALGQAITCTVVNDDQPGTLTLVKQVTNDSGGTAEPTDWTLSADGPTTGVTGATGSTAVTDVEVAAGDYALSEADGPAGYTASAWTCEGGALNGTTVTIANGEAVTCTITNDDQPAALTLRKVVDTGATGAPQTPADWTVRAAPEDIPGQEVVEGNGADGVTAVAVFAGTYALSESFVPGYEAGEWGCVDAGGADVPLDQGSLTLANGADVTCTITNTAVPSTLTLVKQVTNDDGGTADARDWVLTATGPTTSHSGATGDDAITSTEVEYGSHALSESGGPSGYTTNDWACENDEGDLPVESGAVLLELGQDVTCTVLNDDQPATLTLVKEVVNDHGGDAEATDWTLTADGPTTGVTGETGSDTVTGVDVSAGDYTLSEADGPADYTASDWSCEGGTLDGDTVTVANGEAVTCTVTNTFAAPRLTLVKDVLNEQGGTATPEEWTLRAEGPETVTGATRGPTVTDVPVTPGAYTLSEVDGPEGYTQVGWVCEDAAGPVAVDGDVLELAAGDDVTCTVTNTDAQATAPWTAVKSSDPPSGTEVQPGQVVTYTVTLSPVDPGGEIPEFLVTDDLTDVVDDATLIEDSIETTTGGVAVAQGGVELVWSGGPVAGTQTLTYRVRVDDDVNGQVLRNVVTAPGAEPCVDDDDVTFAVAALADVTFAVAALADEVLADEVLADEECRTTTHPTPTRATPGGRPGSAGTSDRGWLSSTGGPGAGLALVALWLVAGGAALVGITRRRESGGTDDESRPDVT</sequence>
<dbReference type="EMBL" id="CP074405">
    <property type="protein sequence ID" value="QVI61642.1"/>
    <property type="molecule type" value="Genomic_DNA"/>
</dbReference>
<dbReference type="RefSeq" id="WP_207339219.1">
    <property type="nucleotide sequence ID" value="NZ_CP074405.1"/>
</dbReference>
<keyword evidence="2" id="KW-1133">Transmembrane helix</keyword>
<dbReference type="Proteomes" id="UP000677804">
    <property type="component" value="Chromosome"/>
</dbReference>
<keyword evidence="6" id="KW-1185">Reference proteome</keyword>
<reference evidence="5 6" key="1">
    <citation type="submission" date="2021-05" db="EMBL/GenBank/DDBJ databases">
        <title>Novel species in genus Cellulomonas.</title>
        <authorList>
            <person name="Zhang G."/>
        </authorList>
    </citation>
    <scope>NUCLEOTIDE SEQUENCE [LARGE SCALE GENOMIC DNA]</scope>
    <source>
        <strain evidence="6">zg-ZUI222</strain>
    </source>
</reference>
<feature type="region of interest" description="Disordered" evidence="1">
    <location>
        <begin position="1854"/>
        <end position="1881"/>
    </location>
</feature>
<protein>
    <submittedName>
        <fullName evidence="5">VWA domain-containing protein</fullName>
    </submittedName>
</protein>
<keyword evidence="3" id="KW-0732">Signal</keyword>
<feature type="domain" description="VWFA" evidence="4">
    <location>
        <begin position="218"/>
        <end position="420"/>
    </location>
</feature>
<keyword evidence="2" id="KW-0812">Transmembrane</keyword>
<evidence type="ECO:0000313" key="5">
    <source>
        <dbReference type="EMBL" id="QVI61642.1"/>
    </source>
</evidence>
<evidence type="ECO:0000313" key="6">
    <source>
        <dbReference type="Proteomes" id="UP000677804"/>
    </source>
</evidence>
<evidence type="ECO:0000259" key="4">
    <source>
        <dbReference type="PROSITE" id="PS50234"/>
    </source>
</evidence>